<dbReference type="Pfam" id="PF14226">
    <property type="entry name" value="DIOX_N"/>
    <property type="match status" value="1"/>
</dbReference>
<evidence type="ECO:0000256" key="3">
    <source>
        <dbReference type="ARBA" id="ARBA00022723"/>
    </source>
</evidence>
<keyword evidence="3 9" id="KW-0479">Metal-binding</keyword>
<comment type="cofactor">
    <cofactor evidence="1">
        <name>L-ascorbate</name>
        <dbReference type="ChEBI" id="CHEBI:38290"/>
    </cofactor>
</comment>
<dbReference type="SUPFAM" id="SSF51197">
    <property type="entry name" value="Clavaminate synthase-like"/>
    <property type="match status" value="1"/>
</dbReference>
<dbReference type="FunFam" id="2.60.120.330:FF:000003">
    <property type="entry name" value="Gibberellin 20 oxidase 2"/>
    <property type="match status" value="1"/>
</dbReference>
<evidence type="ECO:0000256" key="1">
    <source>
        <dbReference type="ARBA" id="ARBA00001961"/>
    </source>
</evidence>
<comment type="pathway">
    <text evidence="2">Hormone biosynthesis.</text>
</comment>
<evidence type="ECO:0000256" key="6">
    <source>
        <dbReference type="ARBA" id="ARBA00037909"/>
    </source>
</evidence>
<evidence type="ECO:0000256" key="4">
    <source>
        <dbReference type="ARBA" id="ARBA00023002"/>
    </source>
</evidence>
<accession>A0AAN9PL95</accession>
<keyword evidence="4 9" id="KW-0560">Oxidoreductase</keyword>
<dbReference type="GO" id="GO:0046872">
    <property type="term" value="F:metal ion binding"/>
    <property type="evidence" value="ECO:0007669"/>
    <property type="project" value="UniProtKB-KW"/>
</dbReference>
<dbReference type="InterPro" id="IPR005123">
    <property type="entry name" value="Oxoglu/Fe-dep_dioxygenase_dom"/>
</dbReference>
<dbReference type="InterPro" id="IPR026992">
    <property type="entry name" value="DIOX_N"/>
</dbReference>
<dbReference type="PRINTS" id="PR00682">
    <property type="entry name" value="IPNSYNTHASE"/>
</dbReference>
<evidence type="ECO:0000313" key="12">
    <source>
        <dbReference type="Proteomes" id="UP001359559"/>
    </source>
</evidence>
<dbReference type="GO" id="GO:0009686">
    <property type="term" value="P:gibberellin biosynthetic process"/>
    <property type="evidence" value="ECO:0007669"/>
    <property type="project" value="UniProtKB-ARBA"/>
</dbReference>
<dbReference type="Pfam" id="PF03171">
    <property type="entry name" value="2OG-FeII_Oxy"/>
    <property type="match status" value="1"/>
</dbReference>
<dbReference type="Gene3D" id="2.60.120.330">
    <property type="entry name" value="B-lactam Antibiotic, Isopenicillin N Synthase, Chain"/>
    <property type="match status" value="1"/>
</dbReference>
<name>A0AAN9PL95_CLITE</name>
<dbReference type="AlphaFoldDB" id="A0AAN9PL95"/>
<evidence type="ECO:0000259" key="10">
    <source>
        <dbReference type="PROSITE" id="PS51471"/>
    </source>
</evidence>
<dbReference type="InterPro" id="IPR044861">
    <property type="entry name" value="IPNS-like_FE2OG_OXY"/>
</dbReference>
<dbReference type="Proteomes" id="UP001359559">
    <property type="component" value="Unassembled WGS sequence"/>
</dbReference>
<evidence type="ECO:0000256" key="7">
    <source>
        <dbReference type="ARBA" id="ARBA00043997"/>
    </source>
</evidence>
<keyword evidence="5 9" id="KW-0408">Iron</keyword>
<dbReference type="InterPro" id="IPR027443">
    <property type="entry name" value="IPNS-like_sf"/>
</dbReference>
<dbReference type="InterPro" id="IPR050231">
    <property type="entry name" value="Iron_ascorbate_oxido_reductase"/>
</dbReference>
<comment type="similarity">
    <text evidence="7">Belongs to the iron/ascorbate-dependent oxidoreductase family. GA20OX subfamily.</text>
</comment>
<evidence type="ECO:0000256" key="8">
    <source>
        <dbReference type="ARBA" id="ARBA00050508"/>
    </source>
</evidence>
<evidence type="ECO:0000256" key="5">
    <source>
        <dbReference type="ARBA" id="ARBA00023004"/>
    </source>
</evidence>
<protein>
    <recommendedName>
        <fullName evidence="10">Fe2OG dioxygenase domain-containing protein</fullName>
    </recommendedName>
</protein>
<dbReference type="PANTHER" id="PTHR47990">
    <property type="entry name" value="2-OXOGLUTARATE (2OG) AND FE(II)-DEPENDENT OXYGENASE SUPERFAMILY PROTEIN-RELATED"/>
    <property type="match status" value="1"/>
</dbReference>
<keyword evidence="12" id="KW-1185">Reference proteome</keyword>
<evidence type="ECO:0000256" key="9">
    <source>
        <dbReference type="RuleBase" id="RU003682"/>
    </source>
</evidence>
<dbReference type="EMBL" id="JAYKXN010000003">
    <property type="protein sequence ID" value="KAK7301457.1"/>
    <property type="molecule type" value="Genomic_DNA"/>
</dbReference>
<reference evidence="11 12" key="1">
    <citation type="submission" date="2024-01" db="EMBL/GenBank/DDBJ databases">
        <title>The genomes of 5 underutilized Papilionoideae crops provide insights into root nodulation and disease resistance.</title>
        <authorList>
            <person name="Yuan L."/>
        </authorList>
    </citation>
    <scope>NUCLEOTIDE SEQUENCE [LARGE SCALE GENOMIC DNA]</scope>
    <source>
        <strain evidence="11">LY-2023</strain>
        <tissue evidence="11">Leaf</tissue>
    </source>
</reference>
<comment type="caution">
    <text evidence="11">The sequence shown here is derived from an EMBL/GenBank/DDBJ whole genome shotgun (WGS) entry which is preliminary data.</text>
</comment>
<gene>
    <name evidence="11" type="ORF">RJT34_12321</name>
</gene>
<proteinExistence type="inferred from homology"/>
<comment type="catalytic activity">
    <reaction evidence="8">
        <text>gibberellin A12 + 2 2-oxoglutarate + 3 O2 + H(+) = gibberellin A9 + 2 succinate + 3 CO2 + 2 H2O</text>
        <dbReference type="Rhea" id="RHEA:60772"/>
        <dbReference type="ChEBI" id="CHEBI:15377"/>
        <dbReference type="ChEBI" id="CHEBI:15378"/>
        <dbReference type="ChEBI" id="CHEBI:15379"/>
        <dbReference type="ChEBI" id="CHEBI:16526"/>
        <dbReference type="ChEBI" id="CHEBI:16810"/>
        <dbReference type="ChEBI" id="CHEBI:30031"/>
        <dbReference type="ChEBI" id="CHEBI:58627"/>
        <dbReference type="ChEBI" id="CHEBI:73255"/>
    </reaction>
    <physiologicalReaction direction="left-to-right" evidence="8">
        <dbReference type="Rhea" id="RHEA:60773"/>
    </physiologicalReaction>
</comment>
<evidence type="ECO:0000313" key="11">
    <source>
        <dbReference type="EMBL" id="KAK7301457.1"/>
    </source>
</evidence>
<dbReference type="GO" id="GO:0045544">
    <property type="term" value="F:gibberellin 20-oxidase activity"/>
    <property type="evidence" value="ECO:0007669"/>
    <property type="project" value="UniProtKB-ARBA"/>
</dbReference>
<sequence length="370" mass="41929">MDSGLCLVSSLNHQEVQFDPSWLQMQPHVPMNFVWPKECLVDANEEFQAPFVDLDGFLRGDVEATNGAVKLIHKACSTHGFFQAINHGVDPLLIGQVYNEMDSFFKLSLERKLSVRKTPGSLWGYSGAHADRFSSKLPWKETFSFPFQDNTLEPVVTNFFTSTLGEDFGQAGVAFQKYCEGMKELGMKLLELLAISLGLVDKLHYKELFEDGCSIMRCNYYPSCQQPSLVLGTGPHCDPTSLTILHQDQVGGLDVFAENKWQTVPPRPDALVVNIGDTFTALSNGRYKSCLHRAVVNNYKERRSLAFFLCPKEDKVVRPPEEIVCRDGTKQCPDFTWSNLLEFTQKYYRSDEATLQNFTKWLLSSKLQTF</sequence>
<comment type="pathway">
    <text evidence="6">Plant hormone biosynthesis; gibberellin biosynthesis.</text>
</comment>
<organism evidence="11 12">
    <name type="scientific">Clitoria ternatea</name>
    <name type="common">Butterfly pea</name>
    <dbReference type="NCBI Taxonomy" id="43366"/>
    <lineage>
        <taxon>Eukaryota</taxon>
        <taxon>Viridiplantae</taxon>
        <taxon>Streptophyta</taxon>
        <taxon>Embryophyta</taxon>
        <taxon>Tracheophyta</taxon>
        <taxon>Spermatophyta</taxon>
        <taxon>Magnoliopsida</taxon>
        <taxon>eudicotyledons</taxon>
        <taxon>Gunneridae</taxon>
        <taxon>Pentapetalae</taxon>
        <taxon>rosids</taxon>
        <taxon>fabids</taxon>
        <taxon>Fabales</taxon>
        <taxon>Fabaceae</taxon>
        <taxon>Papilionoideae</taxon>
        <taxon>50 kb inversion clade</taxon>
        <taxon>NPAAA clade</taxon>
        <taxon>indigoferoid/millettioid clade</taxon>
        <taxon>Phaseoleae</taxon>
        <taxon>Clitoria</taxon>
    </lineage>
</organism>
<dbReference type="PROSITE" id="PS51471">
    <property type="entry name" value="FE2OG_OXY"/>
    <property type="match status" value="1"/>
</dbReference>
<feature type="domain" description="Fe2OG dioxygenase" evidence="10">
    <location>
        <begin position="211"/>
        <end position="311"/>
    </location>
</feature>
<evidence type="ECO:0000256" key="2">
    <source>
        <dbReference type="ARBA" id="ARBA00004972"/>
    </source>
</evidence>